<reference evidence="1 2" key="1">
    <citation type="journal article" date="2020" name="Front. Microbiol.">
        <title>Genetic Organization of the aprX-lipA2 Operon Affects the Proteolytic Potential of Pseudomonas Species in Milk.</title>
        <authorList>
            <person name="Maier C."/>
            <person name="Huptas C."/>
            <person name="von Neubeck M."/>
            <person name="Scherer S."/>
            <person name="Wenning M."/>
            <person name="Lucking G."/>
        </authorList>
    </citation>
    <scope>NUCLEOTIDE SEQUENCE [LARGE SCALE GENOMIC DNA]</scope>
    <source>
        <strain evidence="1 2">WS 5114</strain>
    </source>
</reference>
<accession>A0AB36CRT7</accession>
<dbReference type="EMBL" id="JAAQXV010000001">
    <property type="protein sequence ID" value="NMZ78440.1"/>
    <property type="molecule type" value="Genomic_DNA"/>
</dbReference>
<proteinExistence type="predicted"/>
<gene>
    <name evidence="1" type="ORF">HBO26_03845</name>
</gene>
<evidence type="ECO:0000313" key="2">
    <source>
        <dbReference type="Proteomes" id="UP000548707"/>
    </source>
</evidence>
<name>A0AB36CRT7_9PSED</name>
<sequence length="155" mass="17509">MERFTNSLRSSVEHKDWYVALATALTLPDICGALITPGAGNKVRYSAWFNNWMAPLYGGMLSGDECFQLRCGYLHAGEANIAGGARKILDDFHFIKPPRGGAEVHNNRFNRTLQLQVDIFCLEMADAVDEWALSVTEEEDIQQRMKELLYIHSLN</sequence>
<organism evidence="1 2">
    <name type="scientific">Pseudomonas mandelii</name>
    <dbReference type="NCBI Taxonomy" id="75612"/>
    <lineage>
        <taxon>Bacteria</taxon>
        <taxon>Pseudomonadati</taxon>
        <taxon>Pseudomonadota</taxon>
        <taxon>Gammaproteobacteria</taxon>
        <taxon>Pseudomonadales</taxon>
        <taxon>Pseudomonadaceae</taxon>
        <taxon>Pseudomonas</taxon>
    </lineage>
</organism>
<dbReference type="AlphaFoldDB" id="A0AB36CRT7"/>
<protein>
    <submittedName>
        <fullName evidence="1">Uncharacterized protein</fullName>
    </submittedName>
</protein>
<evidence type="ECO:0000313" key="1">
    <source>
        <dbReference type="EMBL" id="NMZ78440.1"/>
    </source>
</evidence>
<dbReference type="Proteomes" id="UP000548707">
    <property type="component" value="Unassembled WGS sequence"/>
</dbReference>
<comment type="caution">
    <text evidence="1">The sequence shown here is derived from an EMBL/GenBank/DDBJ whole genome shotgun (WGS) entry which is preliminary data.</text>
</comment>
<dbReference type="RefSeq" id="WP_169856450.1">
    <property type="nucleotide sequence ID" value="NZ_JAAQXV010000001.1"/>
</dbReference>